<organism evidence="3 4">
    <name type="scientific">Loxostege sticticalis</name>
    <name type="common">Beet webworm moth</name>
    <dbReference type="NCBI Taxonomy" id="481309"/>
    <lineage>
        <taxon>Eukaryota</taxon>
        <taxon>Metazoa</taxon>
        <taxon>Ecdysozoa</taxon>
        <taxon>Arthropoda</taxon>
        <taxon>Hexapoda</taxon>
        <taxon>Insecta</taxon>
        <taxon>Pterygota</taxon>
        <taxon>Neoptera</taxon>
        <taxon>Endopterygota</taxon>
        <taxon>Lepidoptera</taxon>
        <taxon>Glossata</taxon>
        <taxon>Ditrysia</taxon>
        <taxon>Pyraloidea</taxon>
        <taxon>Crambidae</taxon>
        <taxon>Pyraustinae</taxon>
        <taxon>Loxostege</taxon>
    </lineage>
</organism>
<accession>A0ABR3HAP4</accession>
<dbReference type="CDD" id="cd00104">
    <property type="entry name" value="KAZAL_FS"/>
    <property type="match status" value="1"/>
</dbReference>
<reference evidence="3 4" key="1">
    <citation type="submission" date="2024-06" db="EMBL/GenBank/DDBJ databases">
        <title>A chromosome-level genome assembly of beet webworm, Loxostege sticticalis.</title>
        <authorList>
            <person name="Zhang Y."/>
        </authorList>
    </citation>
    <scope>NUCLEOTIDE SEQUENCE [LARGE SCALE GENOMIC DNA]</scope>
    <source>
        <strain evidence="3">AQ026</strain>
        <tissue evidence="3">Whole body</tissue>
    </source>
</reference>
<dbReference type="Pfam" id="PF07648">
    <property type="entry name" value="Kazal_2"/>
    <property type="match status" value="1"/>
</dbReference>
<dbReference type="PANTHER" id="PTHR21131">
    <property type="entry name" value="SERINE-TYPE ENDOPEPTIDASE INHIBITOR"/>
    <property type="match status" value="1"/>
</dbReference>
<feature type="chain" id="PRO_5045403557" description="Kazal-like domain-containing protein" evidence="1">
    <location>
        <begin position="23"/>
        <end position="66"/>
    </location>
</feature>
<dbReference type="Proteomes" id="UP001549920">
    <property type="component" value="Unassembled WGS sequence"/>
</dbReference>
<dbReference type="PROSITE" id="PS00282">
    <property type="entry name" value="KAZAL_1"/>
    <property type="match status" value="1"/>
</dbReference>
<evidence type="ECO:0000313" key="4">
    <source>
        <dbReference type="Proteomes" id="UP001549920"/>
    </source>
</evidence>
<proteinExistence type="predicted"/>
<dbReference type="PROSITE" id="PS51257">
    <property type="entry name" value="PROKAR_LIPOPROTEIN"/>
    <property type="match status" value="1"/>
</dbReference>
<dbReference type="InterPro" id="IPR002350">
    <property type="entry name" value="Kazal_dom"/>
</dbReference>
<keyword evidence="1" id="KW-0732">Signal</keyword>
<name>A0ABR3HAP4_LOXSC</name>
<evidence type="ECO:0000259" key="2">
    <source>
        <dbReference type="PROSITE" id="PS51465"/>
    </source>
</evidence>
<dbReference type="Gene3D" id="3.30.60.30">
    <property type="match status" value="1"/>
</dbReference>
<gene>
    <name evidence="3" type="ORF">ABMA27_009270</name>
</gene>
<dbReference type="InterPro" id="IPR036058">
    <property type="entry name" value="Kazal_dom_sf"/>
</dbReference>
<sequence>MKFFYALTLLVLLANMMTTASAACICPAVFDPVCGTNGRTYSNSCRMQCAGAKLKHKGACARDLSK</sequence>
<comment type="caution">
    <text evidence="3">The sequence shown here is derived from an EMBL/GenBank/DDBJ whole genome shotgun (WGS) entry which is preliminary data.</text>
</comment>
<evidence type="ECO:0000256" key="1">
    <source>
        <dbReference type="SAM" id="SignalP"/>
    </source>
</evidence>
<dbReference type="SUPFAM" id="SSF100895">
    <property type="entry name" value="Kazal-type serine protease inhibitors"/>
    <property type="match status" value="1"/>
</dbReference>
<dbReference type="PROSITE" id="PS51465">
    <property type="entry name" value="KAZAL_2"/>
    <property type="match status" value="1"/>
</dbReference>
<dbReference type="SMART" id="SM00280">
    <property type="entry name" value="KAZAL"/>
    <property type="match status" value="1"/>
</dbReference>
<dbReference type="EMBL" id="JBEUOH010000023">
    <property type="protein sequence ID" value="KAL0861796.1"/>
    <property type="molecule type" value="Genomic_DNA"/>
</dbReference>
<keyword evidence="4" id="KW-1185">Reference proteome</keyword>
<dbReference type="InterPro" id="IPR053265">
    <property type="entry name" value="Serpin"/>
</dbReference>
<protein>
    <recommendedName>
        <fullName evidence="2">Kazal-like domain-containing protein</fullName>
    </recommendedName>
</protein>
<feature type="signal peptide" evidence="1">
    <location>
        <begin position="1"/>
        <end position="22"/>
    </location>
</feature>
<dbReference type="PANTHER" id="PTHR21131:SF0">
    <property type="entry name" value="GEO10195P1-RELATED"/>
    <property type="match status" value="1"/>
</dbReference>
<evidence type="ECO:0000313" key="3">
    <source>
        <dbReference type="EMBL" id="KAL0861796.1"/>
    </source>
</evidence>
<feature type="domain" description="Kazal-like" evidence="2">
    <location>
        <begin position="18"/>
        <end position="62"/>
    </location>
</feature>